<dbReference type="InterPro" id="IPR038763">
    <property type="entry name" value="DHH_sf"/>
</dbReference>
<dbReference type="PANTHER" id="PTHR47618:SF1">
    <property type="entry name" value="BIFUNCTIONAL OLIGORIBONUCLEASE AND PAP PHOSPHATASE NRNA"/>
    <property type="match status" value="1"/>
</dbReference>
<accession>K1UDX1</accession>
<dbReference type="InterPro" id="IPR051319">
    <property type="entry name" value="Oligoribo/pAp-PDE_c-di-AMP_PDE"/>
</dbReference>
<reference evidence="2" key="1">
    <citation type="journal article" date="2013" name="Environ. Microbiol.">
        <title>Microbiota from the distal guts of lean and obese adolescents exhibit partial functional redundancy besides clear differences in community structure.</title>
        <authorList>
            <person name="Ferrer M."/>
            <person name="Ruiz A."/>
            <person name="Lanza F."/>
            <person name="Haange S.B."/>
            <person name="Oberbach A."/>
            <person name="Till H."/>
            <person name="Bargiela R."/>
            <person name="Campoy C."/>
            <person name="Segura M.T."/>
            <person name="Richter M."/>
            <person name="von Bergen M."/>
            <person name="Seifert J."/>
            <person name="Suarez A."/>
        </authorList>
    </citation>
    <scope>NUCLEOTIDE SEQUENCE</scope>
</reference>
<evidence type="ECO:0000313" key="2">
    <source>
        <dbReference type="EMBL" id="EKC76450.1"/>
    </source>
</evidence>
<protein>
    <submittedName>
        <fullName evidence="2">Exopolyphosphatase-related protein</fullName>
    </submittedName>
</protein>
<feature type="domain" description="DDH" evidence="1">
    <location>
        <begin position="18"/>
        <end position="159"/>
    </location>
</feature>
<dbReference type="SUPFAM" id="SSF64182">
    <property type="entry name" value="DHH phosphoesterases"/>
    <property type="match status" value="1"/>
</dbReference>
<comment type="caution">
    <text evidence="2">The sequence shown here is derived from an EMBL/GenBank/DDBJ whole genome shotgun (WGS) entry which is preliminary data.</text>
</comment>
<name>K1UDX1_9ZZZZ</name>
<dbReference type="EMBL" id="AJWZ01000569">
    <property type="protein sequence ID" value="EKC76450.1"/>
    <property type="molecule type" value="Genomic_DNA"/>
</dbReference>
<dbReference type="Pfam" id="PF01368">
    <property type="entry name" value="DHH"/>
    <property type="match status" value="1"/>
</dbReference>
<dbReference type="PANTHER" id="PTHR47618">
    <property type="entry name" value="BIFUNCTIONAL OLIGORIBONUCLEASE AND PAP PHOSPHATASE NRNA"/>
    <property type="match status" value="1"/>
</dbReference>
<sequence>MKRINEAEAAEILKSKDNILILTHRSPDGDTLGCAFALRRVLSGMGKTVMVDCSDDIPKKYSYMWGESEENYNPQKSMDFSPDFVLAVDVADSKLLGARLTEKYPEIPLCIDHHISNTGYADMLCLKDSAAACEIVYDVIKCLGVKPDACTADCLYTGISTDTGCFRYSN</sequence>
<organism evidence="2">
    <name type="scientific">human gut metagenome</name>
    <dbReference type="NCBI Taxonomy" id="408170"/>
    <lineage>
        <taxon>unclassified sequences</taxon>
        <taxon>metagenomes</taxon>
        <taxon>organismal metagenomes</taxon>
    </lineage>
</organism>
<feature type="non-terminal residue" evidence="2">
    <location>
        <position position="170"/>
    </location>
</feature>
<dbReference type="AlphaFoldDB" id="K1UDX1"/>
<evidence type="ECO:0000259" key="1">
    <source>
        <dbReference type="Pfam" id="PF01368"/>
    </source>
</evidence>
<dbReference type="Gene3D" id="3.90.1640.10">
    <property type="entry name" value="inorganic pyrophosphatase (n-terminal core)"/>
    <property type="match status" value="1"/>
</dbReference>
<gene>
    <name evidence="2" type="ORF">OBE_00832</name>
</gene>
<proteinExistence type="predicted"/>
<dbReference type="InterPro" id="IPR001667">
    <property type="entry name" value="DDH_dom"/>
</dbReference>